<dbReference type="InterPro" id="IPR004087">
    <property type="entry name" value="KH_dom"/>
</dbReference>
<reference evidence="10 11" key="1">
    <citation type="submission" date="2024-10" db="EMBL/GenBank/DDBJ databases">
        <title>Updated reference genomes for cyclostephanoid diatoms.</title>
        <authorList>
            <person name="Roberts W.R."/>
            <person name="Alverson A.J."/>
        </authorList>
    </citation>
    <scope>NUCLEOTIDE SEQUENCE [LARGE SCALE GENOMIC DNA]</scope>
    <source>
        <strain evidence="10 11">AJA232-27</strain>
    </source>
</reference>
<dbReference type="InterPro" id="IPR012340">
    <property type="entry name" value="NA-bd_OB-fold"/>
</dbReference>
<proteinExistence type="inferred from homology"/>
<dbReference type="EC" id="2.7.7.8" evidence="2"/>
<evidence type="ECO:0000259" key="9">
    <source>
        <dbReference type="PROSITE" id="PS50126"/>
    </source>
</evidence>
<dbReference type="SMART" id="SM00322">
    <property type="entry name" value="KH"/>
    <property type="match status" value="1"/>
</dbReference>
<organism evidence="10 11">
    <name type="scientific">Discostella pseudostelligera</name>
    <dbReference type="NCBI Taxonomy" id="259834"/>
    <lineage>
        <taxon>Eukaryota</taxon>
        <taxon>Sar</taxon>
        <taxon>Stramenopiles</taxon>
        <taxon>Ochrophyta</taxon>
        <taxon>Bacillariophyta</taxon>
        <taxon>Coscinodiscophyceae</taxon>
        <taxon>Thalassiosirophycidae</taxon>
        <taxon>Stephanodiscales</taxon>
        <taxon>Stephanodiscaceae</taxon>
        <taxon>Discostella</taxon>
    </lineage>
</organism>
<gene>
    <name evidence="10" type="ORF">ACHAWU_001749</name>
</gene>
<dbReference type="InterPro" id="IPR036456">
    <property type="entry name" value="PNPase_PH_RNA-bd_sf"/>
</dbReference>
<evidence type="ECO:0000256" key="2">
    <source>
        <dbReference type="ARBA" id="ARBA00012416"/>
    </source>
</evidence>
<dbReference type="InterPro" id="IPR001247">
    <property type="entry name" value="ExoRNase_PH_dom1"/>
</dbReference>
<evidence type="ECO:0000313" key="11">
    <source>
        <dbReference type="Proteomes" id="UP001530293"/>
    </source>
</evidence>
<evidence type="ECO:0000256" key="3">
    <source>
        <dbReference type="ARBA" id="ARBA00022679"/>
    </source>
</evidence>
<evidence type="ECO:0000256" key="5">
    <source>
        <dbReference type="ARBA" id="ARBA00022884"/>
    </source>
</evidence>
<dbReference type="GO" id="GO:0003723">
    <property type="term" value="F:RNA binding"/>
    <property type="evidence" value="ECO:0007669"/>
    <property type="project" value="UniProtKB-UniRule"/>
</dbReference>
<comment type="similarity">
    <text evidence="1">Belongs to the polyribonucleotide nucleotidyltransferase family.</text>
</comment>
<feature type="domain" description="S1 motif" evidence="9">
    <location>
        <begin position="830"/>
        <end position="908"/>
    </location>
</feature>
<dbReference type="SUPFAM" id="SSF55666">
    <property type="entry name" value="Ribonuclease PH domain 2-like"/>
    <property type="match status" value="2"/>
</dbReference>
<dbReference type="SMART" id="SM00316">
    <property type="entry name" value="S1"/>
    <property type="match status" value="1"/>
</dbReference>
<evidence type="ECO:0000256" key="8">
    <source>
        <dbReference type="SAM" id="MobiDB-lite"/>
    </source>
</evidence>
<dbReference type="NCBIfam" id="NF008805">
    <property type="entry name" value="PRK11824.1"/>
    <property type="match status" value="1"/>
</dbReference>
<feature type="compositionally biased region" description="Low complexity" evidence="8">
    <location>
        <begin position="58"/>
        <end position="72"/>
    </location>
</feature>
<dbReference type="Pfam" id="PF03725">
    <property type="entry name" value="RNase_PH_C"/>
    <property type="match status" value="1"/>
</dbReference>
<dbReference type="Pfam" id="PF00013">
    <property type="entry name" value="KH_1"/>
    <property type="match status" value="1"/>
</dbReference>
<dbReference type="SUPFAM" id="SSF54791">
    <property type="entry name" value="Eukaryotic type KH-domain (KH-domain type I)"/>
    <property type="match status" value="1"/>
</dbReference>
<feature type="region of interest" description="Disordered" evidence="8">
    <location>
        <begin position="795"/>
        <end position="831"/>
    </location>
</feature>
<dbReference type="PANTHER" id="PTHR11252:SF0">
    <property type="entry name" value="POLYRIBONUCLEOTIDE NUCLEOTIDYLTRANSFERASE 1, MITOCHONDRIAL"/>
    <property type="match status" value="1"/>
</dbReference>
<dbReference type="InterPro" id="IPR012162">
    <property type="entry name" value="PNPase"/>
</dbReference>
<dbReference type="EMBL" id="JALLBG020000190">
    <property type="protein sequence ID" value="KAL3760239.1"/>
    <property type="molecule type" value="Genomic_DNA"/>
</dbReference>
<dbReference type="PANTHER" id="PTHR11252">
    <property type="entry name" value="POLYRIBONUCLEOTIDE NUCLEOTIDYLTRANSFERASE"/>
    <property type="match status" value="1"/>
</dbReference>
<sequence length="970" mass="103433">MYFSPAAVVVVVVAAAPIAPYFIDGVAVVDAFVLPHHRQIQQQLLHNHHHDHQRLWKKSSSSSSSSSSLLKSSSINGEENELLGDGSIVAAIEDAIDDIDNIIAAAASDDNEEEEAAAAAVAAVEEEEAKEEEEFKLVLDTNVPPASFHVESLPHASPGSSGSVHTLTIHLGKPGHPDPIIIQTGKIGRQASAAVTLTRGDSVLYATASRDKEPRDNIDFLPLSVEHQERFSSAGLTSGAFNKRDGRPAEHEILVCRLIDRPLRPLIASGWRHETQLLSWILSYDGVRTCDPLAITASAAALWLSDVPLAKPVAAAMVGYIDEQLVLNPTMEQMKYSRLNLAVAGTKDAVLMIEGSADFLPESLMVAAVEFGHEAIKIQCEGLEELGKVAGKEKKYDSIVSPPDGLRETVEELYATKIDEIYRSSVSKEDQSTATSQLAALVVEEMEKIYPDDKVAIKSALKDLMCRRMFHKAKSDGTRIDGRRLNEVRVIDSDVGLFPRVHGSALFTRGQTQVVATATLGDSGMRQKIDRISGMEQKRFYLQYTFPPSCVGETGRVGAPGRREVGHGNLAERALAPSLPSEEDFPYAIRVESLVTESNGSSSMASVCGGCLALMDAGVPVKSPIAGIAMGMLLEGGDSNDGGGGGVASDANAVILSDILGTEDALGTMDFKVAGNKEGITAFQLDIKCEGLTLETMKRALDQAREGRLHILGEMEKALEGPRAELPATVPKVMMMKISEDSIGKVIGPGGRQIRALIEDFGLTNIDVDENGEVQLSGFDVGQMEKAKEMITLLTSSTGGGGRRGGGGRGGGGGEAEPRAQYVGPDPEEGATYSGKITGIHQFGVFVEILPGAEDGSTPGLEGLCHVSELHVERVRNCEGFIKSMNTETLEVVYLGKNNKGQHQLSRKAVLEKRGIKPRGGGGGWGGDGGRRMEGSRQTTTPAPPPASETTMSTEEVDVIAQAIENATID</sequence>
<dbReference type="InterPro" id="IPR036612">
    <property type="entry name" value="KH_dom_type_1_sf"/>
</dbReference>
<dbReference type="CDD" id="cd11364">
    <property type="entry name" value="RNase_PH_PNPase_2"/>
    <property type="match status" value="1"/>
</dbReference>
<dbReference type="Pfam" id="PF00575">
    <property type="entry name" value="S1"/>
    <property type="match status" value="1"/>
</dbReference>
<feature type="compositionally biased region" description="Gly residues" evidence="8">
    <location>
        <begin position="798"/>
        <end position="815"/>
    </location>
</feature>
<dbReference type="Gene3D" id="3.30.230.70">
    <property type="entry name" value="GHMP Kinase, N-terminal domain"/>
    <property type="match status" value="2"/>
</dbReference>
<name>A0ABD3M898_9STRA</name>
<evidence type="ECO:0000256" key="1">
    <source>
        <dbReference type="ARBA" id="ARBA00007404"/>
    </source>
</evidence>
<dbReference type="InterPro" id="IPR015847">
    <property type="entry name" value="ExoRNase_PH_dom2"/>
</dbReference>
<dbReference type="InterPro" id="IPR036345">
    <property type="entry name" value="ExoRNase_PH_dom2_sf"/>
</dbReference>
<accession>A0ABD3M898</accession>
<keyword evidence="4" id="KW-0548">Nucleotidyltransferase</keyword>
<dbReference type="InterPro" id="IPR020568">
    <property type="entry name" value="Ribosomal_Su5_D2-typ_SF"/>
</dbReference>
<feature type="region of interest" description="Disordered" evidence="8">
    <location>
        <begin position="51"/>
        <end position="72"/>
    </location>
</feature>
<dbReference type="InterPro" id="IPR004088">
    <property type="entry name" value="KH_dom_type_1"/>
</dbReference>
<dbReference type="Gene3D" id="3.30.1370.10">
    <property type="entry name" value="K Homology domain, type 1"/>
    <property type="match status" value="1"/>
</dbReference>
<dbReference type="NCBIfam" id="TIGR03591">
    <property type="entry name" value="polynuc_phos"/>
    <property type="match status" value="1"/>
</dbReference>
<comment type="caution">
    <text evidence="10">The sequence shown here is derived from an EMBL/GenBank/DDBJ whole genome shotgun (WGS) entry which is preliminary data.</text>
</comment>
<dbReference type="PROSITE" id="PS50084">
    <property type="entry name" value="KH_TYPE_1"/>
    <property type="match status" value="1"/>
</dbReference>
<evidence type="ECO:0000256" key="7">
    <source>
        <dbReference type="PROSITE-ProRule" id="PRU00117"/>
    </source>
</evidence>
<dbReference type="SUPFAM" id="SSF50249">
    <property type="entry name" value="Nucleic acid-binding proteins"/>
    <property type="match status" value="1"/>
</dbReference>
<dbReference type="Proteomes" id="UP001530293">
    <property type="component" value="Unassembled WGS sequence"/>
</dbReference>
<dbReference type="AlphaFoldDB" id="A0ABD3M898"/>
<dbReference type="Pfam" id="PF01138">
    <property type="entry name" value="RNase_PH"/>
    <property type="match status" value="2"/>
</dbReference>
<keyword evidence="11" id="KW-1185">Reference proteome</keyword>
<dbReference type="InterPro" id="IPR027408">
    <property type="entry name" value="PNPase/RNase_PH_dom_sf"/>
</dbReference>
<dbReference type="HAMAP" id="MF_01595">
    <property type="entry name" value="PNPase"/>
    <property type="match status" value="1"/>
</dbReference>
<evidence type="ECO:0000313" key="10">
    <source>
        <dbReference type="EMBL" id="KAL3760239.1"/>
    </source>
</evidence>
<dbReference type="CDD" id="cd02393">
    <property type="entry name" value="KH-I_PNPase"/>
    <property type="match status" value="1"/>
</dbReference>
<evidence type="ECO:0000256" key="4">
    <source>
        <dbReference type="ARBA" id="ARBA00022695"/>
    </source>
</evidence>
<protein>
    <recommendedName>
        <fullName evidence="2">polyribonucleotide nucleotidyltransferase</fullName>
        <ecNumber evidence="2">2.7.7.8</ecNumber>
    </recommendedName>
    <alternativeName>
        <fullName evidence="6">Polynucleotide phosphorylase 1</fullName>
    </alternativeName>
</protein>
<dbReference type="InterPro" id="IPR003029">
    <property type="entry name" value="S1_domain"/>
</dbReference>
<feature type="region of interest" description="Disordered" evidence="8">
    <location>
        <begin position="914"/>
        <end position="956"/>
    </location>
</feature>
<dbReference type="SUPFAM" id="SSF54211">
    <property type="entry name" value="Ribosomal protein S5 domain 2-like"/>
    <property type="match status" value="2"/>
</dbReference>
<evidence type="ECO:0000256" key="6">
    <source>
        <dbReference type="ARBA" id="ARBA00031451"/>
    </source>
</evidence>
<keyword evidence="3" id="KW-0808">Transferase</keyword>
<dbReference type="Gene3D" id="2.40.50.140">
    <property type="entry name" value="Nucleic acid-binding proteins"/>
    <property type="match status" value="1"/>
</dbReference>
<dbReference type="FunFam" id="3.30.1370.10:FF:000001">
    <property type="entry name" value="Polyribonucleotide nucleotidyltransferase"/>
    <property type="match status" value="1"/>
</dbReference>
<dbReference type="PROSITE" id="PS50126">
    <property type="entry name" value="S1"/>
    <property type="match status" value="1"/>
</dbReference>
<keyword evidence="5 7" id="KW-0694">RNA-binding</keyword>
<dbReference type="SUPFAM" id="SSF46915">
    <property type="entry name" value="Polynucleotide phosphorylase/guanosine pentaphosphate synthase (PNPase/GPSI), domain 3"/>
    <property type="match status" value="1"/>
</dbReference>
<dbReference type="GO" id="GO:0004654">
    <property type="term" value="F:polyribonucleotide nucleotidyltransferase activity"/>
    <property type="evidence" value="ECO:0007669"/>
    <property type="project" value="UniProtKB-EC"/>
</dbReference>
<feature type="compositionally biased region" description="Gly residues" evidence="8">
    <location>
        <begin position="918"/>
        <end position="928"/>
    </location>
</feature>
<dbReference type="FunFam" id="3.30.230.70:FF:000001">
    <property type="entry name" value="Polyribonucleotide nucleotidyltransferase"/>
    <property type="match status" value="1"/>
</dbReference>